<dbReference type="Proteomes" id="UP000608071">
    <property type="component" value="Unassembled WGS sequence"/>
</dbReference>
<proteinExistence type="inferred from homology"/>
<evidence type="ECO:0000256" key="2">
    <source>
        <dbReference type="ARBA" id="ARBA00022448"/>
    </source>
</evidence>
<keyword evidence="4 7" id="KW-0812">Transmembrane</keyword>
<feature type="transmembrane region" description="Helical" evidence="7">
    <location>
        <begin position="235"/>
        <end position="256"/>
    </location>
</feature>
<dbReference type="SUPFAM" id="SSF161098">
    <property type="entry name" value="MetI-like"/>
    <property type="match status" value="1"/>
</dbReference>
<comment type="caution">
    <text evidence="9">The sequence shown here is derived from an EMBL/GenBank/DDBJ whole genome shotgun (WGS) entry which is preliminary data.</text>
</comment>
<evidence type="ECO:0000313" key="9">
    <source>
        <dbReference type="EMBL" id="MBD7970534.1"/>
    </source>
</evidence>
<dbReference type="PANTHER" id="PTHR43744:SF12">
    <property type="entry name" value="ABC TRANSPORTER PERMEASE PROTEIN MG189-RELATED"/>
    <property type="match status" value="1"/>
</dbReference>
<feature type="transmembrane region" description="Helical" evidence="7">
    <location>
        <begin position="9"/>
        <end position="30"/>
    </location>
</feature>
<keyword evidence="6 7" id="KW-0472">Membrane</keyword>
<protein>
    <submittedName>
        <fullName evidence="9">Carbohydrate ABC transporter permease</fullName>
    </submittedName>
</protein>
<gene>
    <name evidence="9" type="ORF">H9647_20925</name>
</gene>
<comment type="subcellular location">
    <subcellularLocation>
        <location evidence="1 7">Cell membrane</location>
        <topology evidence="1 7">Multi-pass membrane protein</topology>
    </subcellularLocation>
</comment>
<accession>A0ABR8T4L3</accession>
<dbReference type="EMBL" id="JACSQL010000013">
    <property type="protein sequence ID" value="MBD7970534.1"/>
    <property type="molecule type" value="Genomic_DNA"/>
</dbReference>
<keyword evidence="5 7" id="KW-1133">Transmembrane helix</keyword>
<feature type="transmembrane region" description="Helical" evidence="7">
    <location>
        <begin position="177"/>
        <end position="202"/>
    </location>
</feature>
<dbReference type="PANTHER" id="PTHR43744">
    <property type="entry name" value="ABC TRANSPORTER PERMEASE PROTEIN MG189-RELATED-RELATED"/>
    <property type="match status" value="1"/>
</dbReference>
<keyword evidence="3" id="KW-1003">Cell membrane</keyword>
<evidence type="ECO:0000256" key="3">
    <source>
        <dbReference type="ARBA" id="ARBA00022475"/>
    </source>
</evidence>
<evidence type="ECO:0000256" key="1">
    <source>
        <dbReference type="ARBA" id="ARBA00004651"/>
    </source>
</evidence>
<comment type="similarity">
    <text evidence="7">Belongs to the binding-protein-dependent transport system permease family.</text>
</comment>
<sequence length="271" mass="29949">MVSRLLGKLLLLLYAIIISLPLLMVATATMKNQQQFYMNPLGLPSSFSLDNYRNLFVDQPMIAYFSNSIIVSFTTVLLLLILASLIAFGLYRLSNNIAKAILVLFVVGLMVPSQVNMIPIYSFLRDIGLTNSRTGLILVTISLLMPLSVFMISGFMKSLPREVFESASIDGAGEGRMYMQIAIPLSVPYLAATATFLFVSVWNDLLFPLLLITDKSKMTLPLALLQFQGEYSTNYPGLLTGVVIISLPMLIMFLFLQRFFISGITAGSLKG</sequence>
<evidence type="ECO:0000256" key="4">
    <source>
        <dbReference type="ARBA" id="ARBA00022692"/>
    </source>
</evidence>
<feature type="domain" description="ABC transmembrane type-1" evidence="8">
    <location>
        <begin position="65"/>
        <end position="256"/>
    </location>
</feature>
<organism evidence="9 10">
    <name type="scientific">Paenibacillus gallinarum</name>
    <dbReference type="NCBI Taxonomy" id="2762232"/>
    <lineage>
        <taxon>Bacteria</taxon>
        <taxon>Bacillati</taxon>
        <taxon>Bacillota</taxon>
        <taxon>Bacilli</taxon>
        <taxon>Bacillales</taxon>
        <taxon>Paenibacillaceae</taxon>
        <taxon>Paenibacillus</taxon>
    </lineage>
</organism>
<dbReference type="Gene3D" id="1.10.3720.10">
    <property type="entry name" value="MetI-like"/>
    <property type="match status" value="1"/>
</dbReference>
<keyword evidence="10" id="KW-1185">Reference proteome</keyword>
<dbReference type="RefSeq" id="WP_191803719.1">
    <property type="nucleotide sequence ID" value="NZ_JACSQL010000013.1"/>
</dbReference>
<evidence type="ECO:0000259" key="8">
    <source>
        <dbReference type="PROSITE" id="PS50928"/>
    </source>
</evidence>
<evidence type="ECO:0000256" key="5">
    <source>
        <dbReference type="ARBA" id="ARBA00022989"/>
    </source>
</evidence>
<evidence type="ECO:0000313" key="10">
    <source>
        <dbReference type="Proteomes" id="UP000608071"/>
    </source>
</evidence>
<name>A0ABR8T4L3_9BACL</name>
<feature type="transmembrane region" description="Helical" evidence="7">
    <location>
        <begin position="62"/>
        <end position="88"/>
    </location>
</feature>
<dbReference type="Pfam" id="PF00528">
    <property type="entry name" value="BPD_transp_1"/>
    <property type="match status" value="1"/>
</dbReference>
<keyword evidence="2 7" id="KW-0813">Transport</keyword>
<dbReference type="InterPro" id="IPR035906">
    <property type="entry name" value="MetI-like_sf"/>
</dbReference>
<feature type="transmembrane region" description="Helical" evidence="7">
    <location>
        <begin position="136"/>
        <end position="156"/>
    </location>
</feature>
<dbReference type="CDD" id="cd06261">
    <property type="entry name" value="TM_PBP2"/>
    <property type="match status" value="1"/>
</dbReference>
<dbReference type="PROSITE" id="PS50928">
    <property type="entry name" value="ABC_TM1"/>
    <property type="match status" value="1"/>
</dbReference>
<evidence type="ECO:0000256" key="6">
    <source>
        <dbReference type="ARBA" id="ARBA00023136"/>
    </source>
</evidence>
<dbReference type="InterPro" id="IPR000515">
    <property type="entry name" value="MetI-like"/>
</dbReference>
<reference evidence="9 10" key="1">
    <citation type="submission" date="2020-08" db="EMBL/GenBank/DDBJ databases">
        <title>A Genomic Blueprint of the Chicken Gut Microbiome.</title>
        <authorList>
            <person name="Gilroy R."/>
            <person name="Ravi A."/>
            <person name="Getino M."/>
            <person name="Pursley I."/>
            <person name="Horton D.L."/>
            <person name="Alikhan N.-F."/>
            <person name="Baker D."/>
            <person name="Gharbi K."/>
            <person name="Hall N."/>
            <person name="Watson M."/>
            <person name="Adriaenssens E.M."/>
            <person name="Foster-Nyarko E."/>
            <person name="Jarju S."/>
            <person name="Secka A."/>
            <person name="Antonio M."/>
            <person name="Oren A."/>
            <person name="Chaudhuri R."/>
            <person name="La Ragione R.M."/>
            <person name="Hildebrand F."/>
            <person name="Pallen M.J."/>
        </authorList>
    </citation>
    <scope>NUCLEOTIDE SEQUENCE [LARGE SCALE GENOMIC DNA]</scope>
    <source>
        <strain evidence="9 10">Sa2BVA9</strain>
    </source>
</reference>
<feature type="transmembrane region" description="Helical" evidence="7">
    <location>
        <begin position="100"/>
        <end position="124"/>
    </location>
</feature>
<evidence type="ECO:0000256" key="7">
    <source>
        <dbReference type="RuleBase" id="RU363032"/>
    </source>
</evidence>